<dbReference type="InterPro" id="IPR004711">
    <property type="entry name" value="Benzoate_Transporter"/>
</dbReference>
<proteinExistence type="predicted"/>
<dbReference type="PANTHER" id="PTHR30199">
    <property type="entry name" value="MFS FAMILY TRANSPORTER, PREDICTED SUBSTRATE BENZOATE"/>
    <property type="match status" value="1"/>
</dbReference>
<dbReference type="Proteomes" id="UP000288587">
    <property type="component" value="Unassembled WGS sequence"/>
</dbReference>
<gene>
    <name evidence="2" type="primary">benE</name>
    <name evidence="2" type="ORF">EOD73_08385</name>
</gene>
<feature type="transmembrane region" description="Helical" evidence="1">
    <location>
        <begin position="95"/>
        <end position="113"/>
    </location>
</feature>
<feature type="transmembrane region" description="Helical" evidence="1">
    <location>
        <begin position="12"/>
        <end position="34"/>
    </location>
</feature>
<keyword evidence="1" id="KW-0472">Membrane</keyword>
<feature type="transmembrane region" description="Helical" evidence="1">
    <location>
        <begin position="320"/>
        <end position="342"/>
    </location>
</feature>
<dbReference type="EMBL" id="SACM01000002">
    <property type="protein sequence ID" value="RVT86479.1"/>
    <property type="molecule type" value="Genomic_DNA"/>
</dbReference>
<organism evidence="2 3">
    <name type="scientific">Inhella crocodyli</name>
    <dbReference type="NCBI Taxonomy" id="2499851"/>
    <lineage>
        <taxon>Bacteria</taxon>
        <taxon>Pseudomonadati</taxon>
        <taxon>Pseudomonadota</taxon>
        <taxon>Betaproteobacteria</taxon>
        <taxon>Burkholderiales</taxon>
        <taxon>Sphaerotilaceae</taxon>
        <taxon>Inhella</taxon>
    </lineage>
</organism>
<feature type="transmembrane region" description="Helical" evidence="1">
    <location>
        <begin position="71"/>
        <end position="89"/>
    </location>
</feature>
<protein>
    <submittedName>
        <fullName evidence="2">Benzoate transporter BenE</fullName>
    </submittedName>
</protein>
<dbReference type="PANTHER" id="PTHR30199:SF0">
    <property type="entry name" value="INNER MEMBRANE PROTEIN YDCO"/>
    <property type="match status" value="1"/>
</dbReference>
<feature type="transmembrane region" description="Helical" evidence="1">
    <location>
        <begin position="354"/>
        <end position="382"/>
    </location>
</feature>
<sequence>MVGLTRRDLPALVAGAVVVLVGFTSSVALVFQAAQAVGANAAQTASWLWALGLGMAFTSIGFSWRYRQPVLIAWSTPGAALIAASQGVSLPAATGAFLLCGLLIAVAGYSGAFARLMDRIPVGIASALLAGVLARFGLDAVRATPDASLLVGAMLLTYLWGRRALPRWTVPAVLAVGLVGAVALGLVRPLAFEGGWGAAPVLVRPTWDPAVLIGLGLPLFVVTMASQNLPGVAAMRAGGVNVPLSPVIGGTGLATLLLAPFGGYALNLSAITAAIVMSPEAHEDPQRRWLAAVAAGVLYGGVGLLGAAVVGVFAALPKALVLAVAALALLGSIGNGLAAALADARERDAAALTFLVTLSGVTVAGIGAPFWAVLAGGLAFVLRPR</sequence>
<feature type="transmembrane region" description="Helical" evidence="1">
    <location>
        <begin position="247"/>
        <end position="277"/>
    </location>
</feature>
<keyword evidence="3" id="KW-1185">Reference proteome</keyword>
<name>A0A437LM22_9BURK</name>
<feature type="transmembrane region" description="Helical" evidence="1">
    <location>
        <begin position="120"/>
        <end position="138"/>
    </location>
</feature>
<feature type="transmembrane region" description="Helical" evidence="1">
    <location>
        <begin position="168"/>
        <end position="187"/>
    </location>
</feature>
<reference evidence="2 3" key="1">
    <citation type="submission" date="2019-01" db="EMBL/GenBank/DDBJ databases">
        <authorList>
            <person name="Chen W.-M."/>
        </authorList>
    </citation>
    <scope>NUCLEOTIDE SEQUENCE [LARGE SCALE GENOMIC DNA]</scope>
    <source>
        <strain evidence="2 3">CCP-18</strain>
    </source>
</reference>
<dbReference type="NCBIfam" id="TIGR00843">
    <property type="entry name" value="benE"/>
    <property type="match status" value="1"/>
</dbReference>
<feature type="transmembrane region" description="Helical" evidence="1">
    <location>
        <begin position="207"/>
        <end position="226"/>
    </location>
</feature>
<keyword evidence="1" id="KW-1133">Transmembrane helix</keyword>
<dbReference type="Pfam" id="PF03594">
    <property type="entry name" value="BenE"/>
    <property type="match status" value="1"/>
</dbReference>
<feature type="transmembrane region" description="Helical" evidence="1">
    <location>
        <begin position="46"/>
        <end position="64"/>
    </location>
</feature>
<keyword evidence="1" id="KW-0812">Transmembrane</keyword>
<accession>A0A437LM22</accession>
<evidence type="ECO:0000256" key="1">
    <source>
        <dbReference type="SAM" id="Phobius"/>
    </source>
</evidence>
<dbReference type="GO" id="GO:0005886">
    <property type="term" value="C:plasma membrane"/>
    <property type="evidence" value="ECO:0007669"/>
    <property type="project" value="TreeGrafter"/>
</dbReference>
<evidence type="ECO:0000313" key="3">
    <source>
        <dbReference type="Proteomes" id="UP000288587"/>
    </source>
</evidence>
<feature type="transmembrane region" description="Helical" evidence="1">
    <location>
        <begin position="289"/>
        <end position="313"/>
    </location>
</feature>
<evidence type="ECO:0000313" key="2">
    <source>
        <dbReference type="EMBL" id="RVT86479.1"/>
    </source>
</evidence>
<comment type="caution">
    <text evidence="2">The sequence shown here is derived from an EMBL/GenBank/DDBJ whole genome shotgun (WGS) entry which is preliminary data.</text>
</comment>
<dbReference type="OrthoDB" id="9792424at2"/>
<dbReference type="AlphaFoldDB" id="A0A437LM22"/>
<feature type="transmembrane region" description="Helical" evidence="1">
    <location>
        <begin position="144"/>
        <end position="161"/>
    </location>
</feature>
<dbReference type="GO" id="GO:0042925">
    <property type="term" value="F:benzoate transmembrane transporter activity"/>
    <property type="evidence" value="ECO:0007669"/>
    <property type="project" value="InterPro"/>
</dbReference>